<protein>
    <submittedName>
        <fullName evidence="5">Glycosyltransferase</fullName>
    </submittedName>
</protein>
<evidence type="ECO:0000256" key="1">
    <source>
        <dbReference type="ARBA" id="ARBA00006739"/>
    </source>
</evidence>
<dbReference type="RefSeq" id="WP_153215361.1">
    <property type="nucleotide sequence ID" value="NZ_WIBF01000004.1"/>
</dbReference>
<reference evidence="5 6" key="1">
    <citation type="submission" date="2019-10" db="EMBL/GenBank/DDBJ databases">
        <title>Epibacterium sp. nov., isolated from seawater.</title>
        <authorList>
            <person name="Zhang X."/>
            <person name="Li N."/>
        </authorList>
    </citation>
    <scope>NUCLEOTIDE SEQUENCE [LARGE SCALE GENOMIC DNA]</scope>
    <source>
        <strain evidence="5 6">SM1979</strain>
    </source>
</reference>
<feature type="domain" description="Glycosyltransferase 2-like" evidence="4">
    <location>
        <begin position="5"/>
        <end position="160"/>
    </location>
</feature>
<evidence type="ECO:0000259" key="4">
    <source>
        <dbReference type="Pfam" id="PF00535"/>
    </source>
</evidence>
<dbReference type="GO" id="GO:0016757">
    <property type="term" value="F:glycosyltransferase activity"/>
    <property type="evidence" value="ECO:0007669"/>
    <property type="project" value="UniProtKB-KW"/>
</dbReference>
<dbReference type="InterPro" id="IPR001173">
    <property type="entry name" value="Glyco_trans_2-like"/>
</dbReference>
<comment type="similarity">
    <text evidence="1">Belongs to the glycosyltransferase 2 family.</text>
</comment>
<evidence type="ECO:0000313" key="5">
    <source>
        <dbReference type="EMBL" id="MQQ08407.1"/>
    </source>
</evidence>
<keyword evidence="6" id="KW-1185">Reference proteome</keyword>
<dbReference type="Pfam" id="PF00535">
    <property type="entry name" value="Glycos_transf_2"/>
    <property type="match status" value="1"/>
</dbReference>
<name>A0A843YI33_9RHOB</name>
<evidence type="ECO:0000256" key="3">
    <source>
        <dbReference type="ARBA" id="ARBA00022679"/>
    </source>
</evidence>
<sequence length="308" mass="34349">MSIDICICTFRRDHIAKTILSIDAAQMPTGHDVRIIVTDNDDTPSAQHLVQETAKSMQIPVLYQHVPGRNISIARNAGLETATAEWVAFLDDDELVTPDWLVNLFSRQQATGADAIFGHSRADYDDTAPDWIVQGDFHSQFAVMRGGEVETGHTCNALVRWSDTPWQMVRFDLARGKSGGEDTEFFFRMRALGAQFAIADDSIVHEEVPENRLTLQWLLRRRFRIGQSYSAHATSVPARVKLFALASVKSAYSFLRALAAWPKADRKAFWLMRGTMHAGVCAGCIGMRQRALYGGSTSQTTVKQEEAL</sequence>
<keyword evidence="2" id="KW-0328">Glycosyltransferase</keyword>
<dbReference type="AlphaFoldDB" id="A0A843YI33"/>
<dbReference type="Gene3D" id="3.90.550.10">
    <property type="entry name" value="Spore Coat Polysaccharide Biosynthesis Protein SpsA, Chain A"/>
    <property type="match status" value="1"/>
</dbReference>
<gene>
    <name evidence="5" type="ORF">GFB49_08085</name>
</gene>
<organism evidence="5 6">
    <name type="scientific">Tritonibacter litoralis</name>
    <dbReference type="NCBI Taxonomy" id="2662264"/>
    <lineage>
        <taxon>Bacteria</taxon>
        <taxon>Pseudomonadati</taxon>
        <taxon>Pseudomonadota</taxon>
        <taxon>Alphaproteobacteria</taxon>
        <taxon>Rhodobacterales</taxon>
        <taxon>Paracoccaceae</taxon>
        <taxon>Tritonibacter</taxon>
    </lineage>
</organism>
<evidence type="ECO:0000313" key="6">
    <source>
        <dbReference type="Proteomes" id="UP000444174"/>
    </source>
</evidence>
<dbReference type="InterPro" id="IPR029044">
    <property type="entry name" value="Nucleotide-diphossugar_trans"/>
</dbReference>
<evidence type="ECO:0000256" key="2">
    <source>
        <dbReference type="ARBA" id="ARBA00022676"/>
    </source>
</evidence>
<dbReference type="PANTHER" id="PTHR43179">
    <property type="entry name" value="RHAMNOSYLTRANSFERASE WBBL"/>
    <property type="match status" value="1"/>
</dbReference>
<dbReference type="SUPFAM" id="SSF53448">
    <property type="entry name" value="Nucleotide-diphospho-sugar transferases"/>
    <property type="match status" value="1"/>
</dbReference>
<proteinExistence type="inferred from homology"/>
<keyword evidence="3 5" id="KW-0808">Transferase</keyword>
<dbReference type="PANTHER" id="PTHR43179:SF12">
    <property type="entry name" value="GALACTOFURANOSYLTRANSFERASE GLFT2"/>
    <property type="match status" value="1"/>
</dbReference>
<dbReference type="Proteomes" id="UP000444174">
    <property type="component" value="Unassembled WGS sequence"/>
</dbReference>
<accession>A0A843YI33</accession>
<comment type="caution">
    <text evidence="5">The sequence shown here is derived from an EMBL/GenBank/DDBJ whole genome shotgun (WGS) entry which is preliminary data.</text>
</comment>
<dbReference type="CDD" id="cd00761">
    <property type="entry name" value="Glyco_tranf_GTA_type"/>
    <property type="match status" value="1"/>
</dbReference>
<dbReference type="EMBL" id="WIBF01000004">
    <property type="protein sequence ID" value="MQQ08407.1"/>
    <property type="molecule type" value="Genomic_DNA"/>
</dbReference>